<dbReference type="PANTHER" id="PTHR13696">
    <property type="entry name" value="P-LOOP CONTAINING NUCLEOSIDE TRIPHOSPHATE HYDROLASE"/>
    <property type="match status" value="1"/>
</dbReference>
<dbReference type="EMBL" id="AWTR02000021">
    <property type="protein sequence ID" value="ETZ07641.1"/>
    <property type="molecule type" value="Genomic_DNA"/>
</dbReference>
<dbReference type="SUPFAM" id="SSF52540">
    <property type="entry name" value="P-loop containing nucleoside triphosphate hydrolases"/>
    <property type="match status" value="1"/>
</dbReference>
<organism evidence="1 2">
    <name type="scientific">Holospora obtusa F1</name>
    <dbReference type="NCBI Taxonomy" id="1399147"/>
    <lineage>
        <taxon>Bacteria</taxon>
        <taxon>Pseudomonadati</taxon>
        <taxon>Pseudomonadota</taxon>
        <taxon>Alphaproteobacteria</taxon>
        <taxon>Holosporales</taxon>
        <taxon>Holosporaceae</taxon>
        <taxon>Holospora</taxon>
    </lineage>
</organism>
<dbReference type="InterPro" id="IPR050678">
    <property type="entry name" value="DNA_Partitioning_ATPase"/>
</dbReference>
<dbReference type="InterPro" id="IPR027417">
    <property type="entry name" value="P-loop_NTPase"/>
</dbReference>
<accession>W6TF85</accession>
<reference evidence="1 2" key="1">
    <citation type="journal article" date="2014" name="FEMS Microbiol. Lett.">
        <title>Draft genome sequences of three Holospora species (Holospora obtusa, Holospora undulata, and Holospora elegans), endonuclear symbiotic bacteria of the ciliate Paramecium caudatum.</title>
        <authorList>
            <person name="Dohra H."/>
            <person name="Tanaka K."/>
            <person name="Suzuki T."/>
            <person name="Fujishima M."/>
            <person name="Suzuki H."/>
        </authorList>
    </citation>
    <scope>NUCLEOTIDE SEQUENCE [LARGE SCALE GENOMIC DNA]</scope>
    <source>
        <strain evidence="1 2">F1</strain>
    </source>
</reference>
<evidence type="ECO:0000313" key="1">
    <source>
        <dbReference type="EMBL" id="ETZ07641.1"/>
    </source>
</evidence>
<dbReference type="Pfam" id="PF09140">
    <property type="entry name" value="MipZ"/>
    <property type="match status" value="1"/>
</dbReference>
<sequence length="276" mass="31192">MNAKKSSLVVVWGNAKGGVGKSTLALHFALQCMYEKLSVACFDIDGDQGTLFRSIENRKQYCQQQNLSLPVPEIVRFCPSTYSTVDMAKQALDACLEMHQHVDLLVIDTQGSDTLLGRYVHQKARVLVSPITESPLDLDLFVNISQIQDQSHLTLPFGSYANMVWEQRVAKASQSKEHLEWVVVRNRVNHQISRTQVHIEKILKSLSPRIGFHLGPSIGDRCIFRELFSYGLTVMDKDGLTTLAHITARQEIRSLTQYILSLLKKVNTHSDIRRTT</sequence>
<evidence type="ECO:0000313" key="2">
    <source>
        <dbReference type="Proteomes" id="UP000019112"/>
    </source>
</evidence>
<dbReference type="OrthoDB" id="13869at2"/>
<dbReference type="STRING" id="1399147.P618_200165"/>
<dbReference type="InterPro" id="IPR015223">
    <property type="entry name" value="MipZ"/>
</dbReference>
<dbReference type="PANTHER" id="PTHR13696:SF96">
    <property type="entry name" value="COBQ_COBB_MIND_PARA NUCLEOTIDE BINDING DOMAIN-CONTAINING PROTEIN"/>
    <property type="match status" value="1"/>
</dbReference>
<dbReference type="Proteomes" id="UP000019112">
    <property type="component" value="Unassembled WGS sequence"/>
</dbReference>
<dbReference type="RefSeq" id="WP_021827606.1">
    <property type="nucleotide sequence ID" value="NZ_AWTR02000021.1"/>
</dbReference>
<proteinExistence type="predicted"/>
<comment type="caution">
    <text evidence="1">The sequence shown here is derived from an EMBL/GenBank/DDBJ whole genome shotgun (WGS) entry which is preliminary data.</text>
</comment>
<gene>
    <name evidence="1" type="ORF">P618_200165</name>
</gene>
<dbReference type="AlphaFoldDB" id="W6TF85"/>
<dbReference type="eggNOG" id="COG1192">
    <property type="taxonomic scope" value="Bacteria"/>
</dbReference>
<name>W6TF85_HOLOB</name>
<dbReference type="Gene3D" id="3.40.50.300">
    <property type="entry name" value="P-loop containing nucleotide triphosphate hydrolases"/>
    <property type="match status" value="1"/>
</dbReference>
<protein>
    <submittedName>
        <fullName evidence="1">ATPase MipZ</fullName>
    </submittedName>
</protein>
<keyword evidence="2" id="KW-1185">Reference proteome</keyword>